<evidence type="ECO:0000256" key="1">
    <source>
        <dbReference type="SAM" id="MobiDB-lite"/>
    </source>
</evidence>
<name>A0A644WUP0_9ZZZZ</name>
<dbReference type="EMBL" id="VSSQ01001331">
    <property type="protein sequence ID" value="MPM07407.1"/>
    <property type="molecule type" value="Genomic_DNA"/>
</dbReference>
<organism evidence="2">
    <name type="scientific">bioreactor metagenome</name>
    <dbReference type="NCBI Taxonomy" id="1076179"/>
    <lineage>
        <taxon>unclassified sequences</taxon>
        <taxon>metagenomes</taxon>
        <taxon>ecological metagenomes</taxon>
    </lineage>
</organism>
<protein>
    <submittedName>
        <fullName evidence="2">Uncharacterized protein</fullName>
    </submittedName>
</protein>
<gene>
    <name evidence="2" type="ORF">SDC9_53713</name>
</gene>
<feature type="region of interest" description="Disordered" evidence="1">
    <location>
        <begin position="34"/>
        <end position="58"/>
    </location>
</feature>
<feature type="compositionally biased region" description="Basic and acidic residues" evidence="1">
    <location>
        <begin position="38"/>
        <end position="58"/>
    </location>
</feature>
<proteinExistence type="predicted"/>
<reference evidence="2" key="1">
    <citation type="submission" date="2019-08" db="EMBL/GenBank/DDBJ databases">
        <authorList>
            <person name="Kucharzyk K."/>
            <person name="Murdoch R.W."/>
            <person name="Higgins S."/>
            <person name="Loffler F."/>
        </authorList>
    </citation>
    <scope>NUCLEOTIDE SEQUENCE</scope>
</reference>
<accession>A0A644WUP0</accession>
<sequence length="58" mass="6632">MLQYALDERPIEARCHPGIEIAAHLKDRHDAFCPPIGEDSKNENDKNCNEKIRNGTEK</sequence>
<dbReference type="AlphaFoldDB" id="A0A644WUP0"/>
<evidence type="ECO:0000313" key="2">
    <source>
        <dbReference type="EMBL" id="MPM07407.1"/>
    </source>
</evidence>
<comment type="caution">
    <text evidence="2">The sequence shown here is derived from an EMBL/GenBank/DDBJ whole genome shotgun (WGS) entry which is preliminary data.</text>
</comment>